<dbReference type="Gene3D" id="3.50.50.60">
    <property type="entry name" value="FAD/NAD(P)-binding domain"/>
    <property type="match status" value="2"/>
</dbReference>
<dbReference type="PRINTS" id="PR00368">
    <property type="entry name" value="FADPNR"/>
</dbReference>
<accession>A0ABN5VST5</accession>
<dbReference type="InterPro" id="IPR050097">
    <property type="entry name" value="Ferredoxin-NADP_redctase_2"/>
</dbReference>
<evidence type="ECO:0000256" key="6">
    <source>
        <dbReference type="HAMAP-Rule" id="MF_01685"/>
    </source>
</evidence>
<dbReference type="SUPFAM" id="SSF51905">
    <property type="entry name" value="FAD/NAD(P)-binding domain"/>
    <property type="match status" value="1"/>
</dbReference>
<dbReference type="InterPro" id="IPR036188">
    <property type="entry name" value="FAD/NAD-bd_sf"/>
</dbReference>
<dbReference type="PRINTS" id="PR00469">
    <property type="entry name" value="PNDRDTASEII"/>
</dbReference>
<feature type="domain" description="FAD/NAD(P)-binding" evidence="7">
    <location>
        <begin position="17"/>
        <end position="306"/>
    </location>
</feature>
<evidence type="ECO:0000256" key="3">
    <source>
        <dbReference type="ARBA" id="ARBA00022857"/>
    </source>
</evidence>
<evidence type="ECO:0000259" key="7">
    <source>
        <dbReference type="Pfam" id="PF07992"/>
    </source>
</evidence>
<feature type="binding site" evidence="6">
    <location>
        <position position="132"/>
    </location>
    <ligand>
        <name>FAD</name>
        <dbReference type="ChEBI" id="CHEBI:57692"/>
    </ligand>
</feature>
<dbReference type="PANTHER" id="PTHR48105">
    <property type="entry name" value="THIOREDOXIN REDUCTASE 1-RELATED-RELATED"/>
    <property type="match status" value="1"/>
</dbReference>
<evidence type="ECO:0000256" key="2">
    <source>
        <dbReference type="ARBA" id="ARBA00022827"/>
    </source>
</evidence>
<dbReference type="EC" id="1.18.1.2" evidence="6"/>
<dbReference type="RefSeq" id="WP_286256813.1">
    <property type="nucleotide sequence ID" value="NZ_AP018448.1"/>
</dbReference>
<dbReference type="InterPro" id="IPR023753">
    <property type="entry name" value="FAD/NAD-binding_dom"/>
</dbReference>
<keyword evidence="9" id="KW-1185">Reference proteome</keyword>
<feature type="binding site" evidence="6">
    <location>
        <position position="291"/>
    </location>
    <ligand>
        <name>FAD</name>
        <dbReference type="ChEBI" id="CHEBI:57692"/>
    </ligand>
</feature>
<keyword evidence="1 6" id="KW-0285">Flavoprotein</keyword>
<keyword evidence="3 6" id="KW-0521">NADP</keyword>
<dbReference type="Proteomes" id="UP001321542">
    <property type="component" value="Chromosome"/>
</dbReference>
<comment type="subunit">
    <text evidence="6">Homodimer.</text>
</comment>
<feature type="binding site" evidence="6">
    <location>
        <position position="45"/>
    </location>
    <ligand>
        <name>FAD</name>
        <dbReference type="ChEBI" id="CHEBI:57692"/>
    </ligand>
</feature>
<feature type="binding site" evidence="6">
    <location>
        <position position="53"/>
    </location>
    <ligand>
        <name>FAD</name>
        <dbReference type="ChEBI" id="CHEBI:57692"/>
    </ligand>
</feature>
<reference evidence="8 9" key="2">
    <citation type="journal article" date="2023" name="ChemBioChem">
        <title>Acyltransferase Domain Exchange between Two Independent Type I Polyketide Synthases in the Same Producer Strain of Macrolide Antibiotics.</title>
        <authorList>
            <person name="Kudo F."/>
            <person name="Kishikawa K."/>
            <person name="Tsuboi K."/>
            <person name="Kido T."/>
            <person name="Usui T."/>
            <person name="Hashimoto J."/>
            <person name="Shin-Ya K."/>
            <person name="Miyanaga A."/>
            <person name="Eguchi T."/>
        </authorList>
    </citation>
    <scope>NUCLEOTIDE SEQUENCE [LARGE SCALE GENOMIC DNA]</scope>
    <source>
        <strain evidence="8 9">A-8890</strain>
    </source>
</reference>
<keyword evidence="2 6" id="KW-0274">FAD</keyword>
<evidence type="ECO:0000256" key="5">
    <source>
        <dbReference type="ARBA" id="ARBA00048132"/>
    </source>
</evidence>
<evidence type="ECO:0000313" key="9">
    <source>
        <dbReference type="Proteomes" id="UP001321542"/>
    </source>
</evidence>
<organism evidence="8 9">
    <name type="scientific">Streptomyces graminofaciens</name>
    <dbReference type="NCBI Taxonomy" id="68212"/>
    <lineage>
        <taxon>Bacteria</taxon>
        <taxon>Bacillati</taxon>
        <taxon>Actinomycetota</taxon>
        <taxon>Actinomycetes</taxon>
        <taxon>Kitasatosporales</taxon>
        <taxon>Streptomycetaceae</taxon>
        <taxon>Streptomyces</taxon>
    </lineage>
</organism>
<feature type="binding site" evidence="6">
    <location>
        <position position="332"/>
    </location>
    <ligand>
        <name>FAD</name>
        <dbReference type="ChEBI" id="CHEBI:57692"/>
    </ligand>
</feature>
<feature type="binding site" evidence="6">
    <location>
        <position position="58"/>
    </location>
    <ligand>
        <name>FAD</name>
        <dbReference type="ChEBI" id="CHEBI:57692"/>
    </ligand>
</feature>
<proteinExistence type="inferred from homology"/>
<gene>
    <name evidence="8" type="ORF">SGFS_078570</name>
</gene>
<evidence type="ECO:0000313" key="8">
    <source>
        <dbReference type="EMBL" id="BBC36563.1"/>
    </source>
</evidence>
<comment type="similarity">
    <text evidence="6">Belongs to the ferredoxin--NADP reductase type 2 family.</text>
</comment>
<dbReference type="HAMAP" id="MF_01685">
    <property type="entry name" value="FENR2"/>
    <property type="match status" value="1"/>
</dbReference>
<comment type="catalytic activity">
    <reaction evidence="5">
        <text>[thioredoxin]-dithiol + NADP(+) = [thioredoxin]-disulfide + NADPH + H(+)</text>
        <dbReference type="Rhea" id="RHEA:20345"/>
        <dbReference type="Rhea" id="RHEA-COMP:10698"/>
        <dbReference type="Rhea" id="RHEA-COMP:10700"/>
        <dbReference type="ChEBI" id="CHEBI:15378"/>
        <dbReference type="ChEBI" id="CHEBI:29950"/>
        <dbReference type="ChEBI" id="CHEBI:50058"/>
        <dbReference type="ChEBI" id="CHEBI:57783"/>
        <dbReference type="ChEBI" id="CHEBI:58349"/>
        <dbReference type="EC" id="1.8.1.9"/>
    </reaction>
</comment>
<evidence type="ECO:0000256" key="1">
    <source>
        <dbReference type="ARBA" id="ARBA00022630"/>
    </source>
</evidence>
<sequence>MKAEHEIGCGADGYASDLLIVGAGPVGLYAAYYAGFRGMSVTVIDALDQPGGQMAALYPEKKVYDVAGFPAVKAQDLVDALVGQASQAKPRYLLGHTAQALEDTADGIAVTTHRGTVVTAKAVLVTGGIGSFTPRPLPAGSEYENRGLRYFVPKPAELTGADVVVVGGGDSAVDWALALEPLARSVALVHRRPRFRAHEHSVRLLRTSSVRLYTPHEVQRISGETRVEQVELSNLETGATESLRADAVVAALGFVANLGPLATWGLQMRGRHIVVDRTMRTSRPRVYAAGDIADYDGKVALISVGFGEAALAVNHLAPVVDPTLGTVPGHSSDGL</sequence>
<name>A0ABN5VST5_9ACTN</name>
<comment type="cofactor">
    <cofactor evidence="6">
        <name>FAD</name>
        <dbReference type="ChEBI" id="CHEBI:57692"/>
    </cofactor>
    <text evidence="6">Binds 1 FAD per subunit.</text>
</comment>
<keyword evidence="4 6" id="KW-0560">Oxidoreductase</keyword>
<dbReference type="EMBL" id="AP018448">
    <property type="protein sequence ID" value="BBC36563.1"/>
    <property type="molecule type" value="Genomic_DNA"/>
</dbReference>
<comment type="caution">
    <text evidence="6">Lacks conserved residue(s) required for the propagation of feature annotation.</text>
</comment>
<feature type="binding site" evidence="6">
    <location>
        <position position="98"/>
    </location>
    <ligand>
        <name>FAD</name>
        <dbReference type="ChEBI" id="CHEBI:57692"/>
    </ligand>
</feature>
<comment type="catalytic activity">
    <reaction evidence="6">
        <text>2 reduced [2Fe-2S]-[ferredoxin] + NADP(+) + H(+) = 2 oxidized [2Fe-2S]-[ferredoxin] + NADPH</text>
        <dbReference type="Rhea" id="RHEA:20125"/>
        <dbReference type="Rhea" id="RHEA-COMP:10000"/>
        <dbReference type="Rhea" id="RHEA-COMP:10001"/>
        <dbReference type="ChEBI" id="CHEBI:15378"/>
        <dbReference type="ChEBI" id="CHEBI:33737"/>
        <dbReference type="ChEBI" id="CHEBI:33738"/>
        <dbReference type="ChEBI" id="CHEBI:57783"/>
        <dbReference type="ChEBI" id="CHEBI:58349"/>
        <dbReference type="EC" id="1.18.1.2"/>
    </reaction>
</comment>
<protein>
    <recommendedName>
        <fullName evidence="6">Ferredoxin--NADP reductase</fullName>
        <shortName evidence="6">FNR</shortName>
        <shortName evidence="6">Fd-NADP(+) reductase</shortName>
        <ecNumber evidence="6">1.18.1.2</ecNumber>
    </recommendedName>
</protein>
<reference evidence="8 9" key="1">
    <citation type="journal article" date="2010" name="ChemBioChem">
        <title>Cloning and characterization of the biosynthetic gene cluster of 16-membered macrolide antibiotic FD-891: involvement of a dual functional cytochrome P450 monooxygenase catalyzing epoxidation and hydroxylation.</title>
        <authorList>
            <person name="Kudo F."/>
            <person name="Motegi A."/>
            <person name="Mizoue K."/>
            <person name="Eguchi T."/>
        </authorList>
    </citation>
    <scope>NUCLEOTIDE SEQUENCE [LARGE SCALE GENOMIC DNA]</scope>
    <source>
        <strain evidence="8 9">A-8890</strain>
    </source>
</reference>
<evidence type="ECO:0000256" key="4">
    <source>
        <dbReference type="ARBA" id="ARBA00023002"/>
    </source>
</evidence>
<dbReference type="InterPro" id="IPR022890">
    <property type="entry name" value="Fd--NADP_Rdtase_type_2"/>
</dbReference>
<dbReference type="Pfam" id="PF07992">
    <property type="entry name" value="Pyr_redox_2"/>
    <property type="match status" value="1"/>
</dbReference>